<evidence type="ECO:0000313" key="1">
    <source>
        <dbReference type="EMBL" id="MDS1272153.1"/>
    </source>
</evidence>
<name>A0ABU2HA09_9ACTN</name>
<dbReference type="EMBL" id="JAVLVT010000010">
    <property type="protein sequence ID" value="MDS1272153.1"/>
    <property type="molecule type" value="Genomic_DNA"/>
</dbReference>
<comment type="caution">
    <text evidence="1">The sequence shown here is derived from an EMBL/GenBank/DDBJ whole genome shotgun (WGS) entry which is preliminary data.</text>
</comment>
<dbReference type="RefSeq" id="WP_310913722.1">
    <property type="nucleotide sequence ID" value="NZ_JAVLVT010000010.1"/>
</dbReference>
<accession>A0ABU2HA09</accession>
<sequence>MANLRTGAIHELTTGIAREYGTVVVEDLNVSGMLQNRRLARSIADAGFGEIRRQLTYRTAWNGGGWSWPTGGSPR</sequence>
<dbReference type="Proteomes" id="UP001250214">
    <property type="component" value="Unassembled WGS sequence"/>
</dbReference>
<proteinExistence type="predicted"/>
<keyword evidence="2" id="KW-1185">Reference proteome</keyword>
<evidence type="ECO:0000313" key="2">
    <source>
        <dbReference type="Proteomes" id="UP001250214"/>
    </source>
</evidence>
<protein>
    <submittedName>
        <fullName evidence="1">Transposase</fullName>
    </submittedName>
</protein>
<reference evidence="2" key="1">
    <citation type="submission" date="2023-07" db="EMBL/GenBank/DDBJ databases">
        <title>Novel species in the genus Lipingzhangella isolated from Sambhar Salt Lake.</title>
        <authorList>
            <person name="Jiya N."/>
            <person name="Kajale S."/>
            <person name="Sharma A."/>
        </authorList>
    </citation>
    <scope>NUCLEOTIDE SEQUENCE [LARGE SCALE GENOMIC DNA]</scope>
    <source>
        <strain evidence="2">LS1_29</strain>
    </source>
</reference>
<organism evidence="1 2">
    <name type="scientific">Lipingzhangella rawalii</name>
    <dbReference type="NCBI Taxonomy" id="2055835"/>
    <lineage>
        <taxon>Bacteria</taxon>
        <taxon>Bacillati</taxon>
        <taxon>Actinomycetota</taxon>
        <taxon>Actinomycetes</taxon>
        <taxon>Streptosporangiales</taxon>
        <taxon>Nocardiopsidaceae</taxon>
        <taxon>Lipingzhangella</taxon>
    </lineage>
</organism>
<gene>
    <name evidence="1" type="ORF">RIF23_17830</name>
</gene>